<dbReference type="PROSITE" id="PS00678">
    <property type="entry name" value="WD_REPEATS_1"/>
    <property type="match status" value="4"/>
</dbReference>
<dbReference type="SUPFAM" id="SSF50978">
    <property type="entry name" value="WD40 repeat-like"/>
    <property type="match status" value="1"/>
</dbReference>
<feature type="repeat" description="WD" evidence="3">
    <location>
        <begin position="682"/>
        <end position="714"/>
    </location>
</feature>
<dbReference type="Gene3D" id="2.130.10.10">
    <property type="entry name" value="YVTN repeat-like/Quinoprotein amine dehydrogenase"/>
    <property type="match status" value="3"/>
</dbReference>
<evidence type="ECO:0000256" key="3">
    <source>
        <dbReference type="PROSITE-ProRule" id="PRU00221"/>
    </source>
</evidence>
<dbReference type="SMART" id="SM00220">
    <property type="entry name" value="S_TKc"/>
    <property type="match status" value="1"/>
</dbReference>
<dbReference type="GO" id="GO:0004672">
    <property type="term" value="F:protein kinase activity"/>
    <property type="evidence" value="ECO:0007669"/>
    <property type="project" value="InterPro"/>
</dbReference>
<evidence type="ECO:0000256" key="1">
    <source>
        <dbReference type="ARBA" id="ARBA00022574"/>
    </source>
</evidence>
<dbReference type="SMART" id="SM00320">
    <property type="entry name" value="WD40"/>
    <property type="match status" value="7"/>
</dbReference>
<evidence type="ECO:0000256" key="2">
    <source>
        <dbReference type="ARBA" id="ARBA00022737"/>
    </source>
</evidence>
<feature type="domain" description="Protein kinase" evidence="4">
    <location>
        <begin position="21"/>
        <end position="294"/>
    </location>
</feature>
<gene>
    <name evidence="5" type="ORF">EXIGLDRAFT_680760</name>
</gene>
<dbReference type="CDD" id="cd00200">
    <property type="entry name" value="WD40"/>
    <property type="match status" value="1"/>
</dbReference>
<dbReference type="Pfam" id="PF07714">
    <property type="entry name" value="PK_Tyr_Ser-Thr"/>
    <property type="match status" value="1"/>
</dbReference>
<proteinExistence type="predicted"/>
<dbReference type="SUPFAM" id="SSF56112">
    <property type="entry name" value="Protein kinase-like (PK-like)"/>
    <property type="match status" value="1"/>
</dbReference>
<dbReference type="OrthoDB" id="4062651at2759"/>
<dbReference type="PROSITE" id="PS50294">
    <property type="entry name" value="WD_REPEATS_REGION"/>
    <property type="match status" value="6"/>
</dbReference>
<dbReference type="EMBL" id="KV426149">
    <property type="protein sequence ID" value="KZV86665.1"/>
    <property type="molecule type" value="Genomic_DNA"/>
</dbReference>
<keyword evidence="1 3" id="KW-0853">WD repeat</keyword>
<dbReference type="InterPro" id="IPR036322">
    <property type="entry name" value="WD40_repeat_dom_sf"/>
</dbReference>
<dbReference type="InterPro" id="IPR008271">
    <property type="entry name" value="Ser/Thr_kinase_AS"/>
</dbReference>
<dbReference type="AlphaFoldDB" id="A0A165EDB7"/>
<feature type="repeat" description="WD" evidence="3">
    <location>
        <begin position="640"/>
        <end position="681"/>
    </location>
</feature>
<dbReference type="GO" id="GO:0005524">
    <property type="term" value="F:ATP binding"/>
    <property type="evidence" value="ECO:0007669"/>
    <property type="project" value="InterPro"/>
</dbReference>
<name>A0A165EDB7_EXIGL</name>
<feature type="repeat" description="WD" evidence="3">
    <location>
        <begin position="469"/>
        <end position="510"/>
    </location>
</feature>
<dbReference type="InterPro" id="IPR050349">
    <property type="entry name" value="WD_LIS1/nudF_dynein_reg"/>
</dbReference>
<accession>A0A165EDB7</accession>
<dbReference type="InterPro" id="IPR000719">
    <property type="entry name" value="Prot_kinase_dom"/>
</dbReference>
<dbReference type="InParanoid" id="A0A165EDB7"/>
<reference evidence="5 6" key="1">
    <citation type="journal article" date="2016" name="Mol. Biol. Evol.">
        <title>Comparative Genomics of Early-Diverging Mushroom-Forming Fungi Provides Insights into the Origins of Lignocellulose Decay Capabilities.</title>
        <authorList>
            <person name="Nagy L.G."/>
            <person name="Riley R."/>
            <person name="Tritt A."/>
            <person name="Adam C."/>
            <person name="Daum C."/>
            <person name="Floudas D."/>
            <person name="Sun H."/>
            <person name="Yadav J.S."/>
            <person name="Pangilinan J."/>
            <person name="Larsson K.H."/>
            <person name="Matsuura K."/>
            <person name="Barry K."/>
            <person name="Labutti K."/>
            <person name="Kuo R."/>
            <person name="Ohm R.A."/>
            <person name="Bhattacharya S.S."/>
            <person name="Shirouzu T."/>
            <person name="Yoshinaga Y."/>
            <person name="Martin F.M."/>
            <person name="Grigoriev I.V."/>
            <person name="Hibbett D.S."/>
        </authorList>
    </citation>
    <scope>NUCLEOTIDE SEQUENCE [LARGE SCALE GENOMIC DNA]</scope>
    <source>
        <strain evidence="5 6">HHB12029</strain>
    </source>
</reference>
<evidence type="ECO:0000259" key="4">
    <source>
        <dbReference type="PROSITE" id="PS50011"/>
    </source>
</evidence>
<feature type="repeat" description="WD" evidence="3">
    <location>
        <begin position="597"/>
        <end position="638"/>
    </location>
</feature>
<protein>
    <submittedName>
        <fullName evidence="5">WD40 repeat-like protein</fullName>
    </submittedName>
</protein>
<dbReference type="PRINTS" id="PR00320">
    <property type="entry name" value="GPROTEINBRPT"/>
</dbReference>
<dbReference type="Gene3D" id="1.10.510.10">
    <property type="entry name" value="Transferase(Phosphotransferase) domain 1"/>
    <property type="match status" value="1"/>
</dbReference>
<dbReference type="InterPro" id="IPR019775">
    <property type="entry name" value="WD40_repeat_CS"/>
</dbReference>
<dbReference type="InterPro" id="IPR015943">
    <property type="entry name" value="WD40/YVTN_repeat-like_dom_sf"/>
</dbReference>
<dbReference type="Proteomes" id="UP000077266">
    <property type="component" value="Unassembled WGS sequence"/>
</dbReference>
<dbReference type="PROSITE" id="PS50011">
    <property type="entry name" value="PROTEIN_KINASE_DOM"/>
    <property type="match status" value="1"/>
</dbReference>
<dbReference type="InterPro" id="IPR001680">
    <property type="entry name" value="WD40_rpt"/>
</dbReference>
<evidence type="ECO:0000313" key="5">
    <source>
        <dbReference type="EMBL" id="KZV86665.1"/>
    </source>
</evidence>
<keyword evidence="2" id="KW-0677">Repeat</keyword>
<dbReference type="PROSITE" id="PS50082">
    <property type="entry name" value="WD_REPEATS_2"/>
    <property type="match status" value="6"/>
</dbReference>
<dbReference type="InterPro" id="IPR011009">
    <property type="entry name" value="Kinase-like_dom_sf"/>
</dbReference>
<sequence length="724" mass="78554">MSADGLAAVGLVDNITQQIHSISSNPIGYGGQSDIYTGMWRSVHGERKVAIKVIRAPPTVSGLPRAVRREISVWKRILHPNIQDLCGVCEGFGPAPALVSPWYENGDINEYVRQRAADADIKTVKLKLLAGIATGLKFLHDLQIVHGDIKGGNVLISNDGVPRLCDFGLSRLLVEHSFSSTTNAGRGTVRWMAPELLLGEGDGARHSYASDIWACGCLIVEVWSCVRPFHTKTNDQQVILALSRHERPDRPSDMPDMIWHIVEACCSFELPLRPSPLHLLASISSGLAVQRVFLMITLNRPVDTAGSDLLSKIEAILRAADPQHTCGLYTLSDAELAKEVIRLLVTSSFTFAELSPPLHDTVLAWCLAKVGAGGLPLPPGVHESAGKSIELHEAAELRPLARLVECARPGLARYLMTQFASPALRSPLQLYTEVNSVAWLPDRMCVVAGCKDGNVRIIDVASGATLHKLVGHTELVNQVAVSPSGKLLASCSGDRSIRLWDAETGHAIGAPMIDHRHWVWSVAFSPDGRHIVSGSSDHTIRIWSTETCTTVLGPLRGHTTPVYSVAYSPDGSRIVSGSWDESVRVWNARTGDLILTLRGHTDYVRSVAYSPDGLRIVSGSDDCTVRIWDAKTGQPVGNPLEGHSNWVLSVSYSPDGTRIASGAEDQTIRIWDAATGTPIATLRGHTSAVFSVAFSPDGKHLASASEDGTVRIWDATDDWWRWDI</sequence>
<dbReference type="STRING" id="1314781.A0A165EDB7"/>
<keyword evidence="6" id="KW-1185">Reference proteome</keyword>
<feature type="repeat" description="WD" evidence="3">
    <location>
        <begin position="512"/>
        <end position="547"/>
    </location>
</feature>
<dbReference type="PANTHER" id="PTHR44129">
    <property type="entry name" value="WD REPEAT-CONTAINING PROTEIN POP1"/>
    <property type="match status" value="1"/>
</dbReference>
<dbReference type="Pfam" id="PF00400">
    <property type="entry name" value="WD40"/>
    <property type="match status" value="7"/>
</dbReference>
<dbReference type="InterPro" id="IPR020472">
    <property type="entry name" value="WD40_PAC1"/>
</dbReference>
<feature type="repeat" description="WD" evidence="3">
    <location>
        <begin position="555"/>
        <end position="596"/>
    </location>
</feature>
<dbReference type="InterPro" id="IPR001245">
    <property type="entry name" value="Ser-Thr/Tyr_kinase_cat_dom"/>
</dbReference>
<organism evidence="5 6">
    <name type="scientific">Exidia glandulosa HHB12029</name>
    <dbReference type="NCBI Taxonomy" id="1314781"/>
    <lineage>
        <taxon>Eukaryota</taxon>
        <taxon>Fungi</taxon>
        <taxon>Dikarya</taxon>
        <taxon>Basidiomycota</taxon>
        <taxon>Agaricomycotina</taxon>
        <taxon>Agaricomycetes</taxon>
        <taxon>Auriculariales</taxon>
        <taxon>Exidiaceae</taxon>
        <taxon>Exidia</taxon>
    </lineage>
</organism>
<evidence type="ECO:0000313" key="6">
    <source>
        <dbReference type="Proteomes" id="UP000077266"/>
    </source>
</evidence>
<dbReference type="PROSITE" id="PS00108">
    <property type="entry name" value="PROTEIN_KINASE_ST"/>
    <property type="match status" value="1"/>
</dbReference>